<feature type="region of interest" description="Disordered" evidence="2">
    <location>
        <begin position="469"/>
        <end position="509"/>
    </location>
</feature>
<dbReference type="PANTHER" id="PTHR24414">
    <property type="entry name" value="F-BOX/KELCH-REPEAT PROTEIN SKIP4"/>
    <property type="match status" value="1"/>
</dbReference>
<accession>A0A6A4LHA6</accession>
<evidence type="ECO:0000313" key="6">
    <source>
        <dbReference type="Proteomes" id="UP000428333"/>
    </source>
</evidence>
<protein>
    <recommendedName>
        <fullName evidence="4">F-box domain-containing protein</fullName>
    </recommendedName>
</protein>
<comment type="similarity">
    <text evidence="1">Belongs to the PC-esterase family. TBL subfamily.</text>
</comment>
<feature type="domain" description="F-box" evidence="4">
    <location>
        <begin position="19"/>
        <end position="58"/>
    </location>
</feature>
<dbReference type="SMART" id="SM00256">
    <property type="entry name" value="FBOX"/>
    <property type="match status" value="1"/>
</dbReference>
<dbReference type="GO" id="GO:0005634">
    <property type="term" value="C:nucleus"/>
    <property type="evidence" value="ECO:0007669"/>
    <property type="project" value="TreeGrafter"/>
</dbReference>
<dbReference type="InterPro" id="IPR015915">
    <property type="entry name" value="Kelch-typ_b-propeller"/>
</dbReference>
<dbReference type="GO" id="GO:0016740">
    <property type="term" value="F:transferase activity"/>
    <property type="evidence" value="ECO:0007669"/>
    <property type="project" value="InterPro"/>
</dbReference>
<feature type="compositionally biased region" description="Basic and acidic residues" evidence="2">
    <location>
        <begin position="619"/>
        <end position="629"/>
    </location>
</feature>
<dbReference type="InterPro" id="IPR026057">
    <property type="entry name" value="TBL_C"/>
</dbReference>
<dbReference type="AlphaFoldDB" id="A0A6A4LHA6"/>
<comment type="caution">
    <text evidence="5">The sequence shown here is derived from an EMBL/GenBank/DDBJ whole genome shotgun (WGS) entry which is preliminary data.</text>
</comment>
<dbReference type="SUPFAM" id="SSF117281">
    <property type="entry name" value="Kelch motif"/>
    <property type="match status" value="1"/>
</dbReference>
<dbReference type="Gene3D" id="1.20.1280.50">
    <property type="match status" value="1"/>
</dbReference>
<evidence type="ECO:0000256" key="3">
    <source>
        <dbReference type="SAM" id="Phobius"/>
    </source>
</evidence>
<dbReference type="CDD" id="cd09917">
    <property type="entry name" value="F-box_SF"/>
    <property type="match status" value="1"/>
</dbReference>
<keyword evidence="3" id="KW-0812">Transmembrane</keyword>
<dbReference type="PANTHER" id="PTHR24414:SF44">
    <property type="entry name" value="F-BOX DOMAIN-CONTAINING PROTEIN"/>
    <property type="match status" value="1"/>
</dbReference>
<evidence type="ECO:0000313" key="5">
    <source>
        <dbReference type="EMBL" id="KAE9454639.1"/>
    </source>
</evidence>
<dbReference type="Proteomes" id="UP000428333">
    <property type="component" value="Linkage Group LG08"/>
</dbReference>
<gene>
    <name evidence="5" type="ORF">C3L33_13471</name>
</gene>
<feature type="non-terminal residue" evidence="5">
    <location>
        <position position="1"/>
    </location>
</feature>
<sequence length="752" mass="80510">MATENCKEVEVVGDQEAPLHGDILEAILSHVPLIDLVPASHVSKSWKSAVFSSLHQSTAATNNKLNQWLIVHKQRVRSPYHTTTHAYDPRSHVWIEITPPPSIGHVSILRSSHSTLLYSLSPSSLSFSSDPLHLTWHHAAPPTTWRSDPVVAAVGRHVIIAGGGCDFEDNPLAVEIYDVESRTWDRTCGSVPANLKDSSSSTWLSIATNNTKLFITEKQSGATHAFEPDTKTWSGPFDLRPDPRICCSVIAFSNDRLILIGLIGDVDGLKGVKMWGVNCDTFECEGPIGEMPLELVAKLKRENSSVCVGGSVVYVYDPEGAEEVIWCELGAGGCRWGSVRCAVAIERNRMERLVFTCSTFQISSPTACPPEGRQLLCDDPVDFASLSPLDMRKLAVSDQFPYCVSPRRKVVSGFSLGLVVSLIVLSVVLFNVSFKGPFVSPMFQGFSSSRVNNNSSASLVSWPFSFSSTTAFSSPPSNSSRVSGSIASDEDMQNSGDKTHEVNGSVVGKKGDVLGSNGVGINLGKTNGSLVNGDVLGSNGEGMSLGKTHVGNFSEKVKNGSLTLVEGRVKGKTQFVYGSDIGKHANFTKSEGEGAVSGTTHAGNFSEKVENGSLTHAKGRVENGSEIGKKANSAKSEGEVAGLGTTHVGNFSEEVKNGSFGGGDVVAGKSVNEVSLNTSVNKVTGDGHDYNCTVDFVSSPFLVREMSVNGTKGPLETLRLDLMDQTTSMYADADVVVFNTAHWWTHEKTSRG</sequence>
<evidence type="ECO:0000259" key="4">
    <source>
        <dbReference type="SMART" id="SM00256"/>
    </source>
</evidence>
<reference evidence="5 6" key="1">
    <citation type="journal article" date="2019" name="Genome Biol. Evol.">
        <title>The Rhododendron genome and chromosomal organization provide insight into shared whole-genome duplications across the heath family (Ericaceae).</title>
        <authorList>
            <person name="Soza V.L."/>
            <person name="Lindsley D."/>
            <person name="Waalkes A."/>
            <person name="Ramage E."/>
            <person name="Patwardhan R.P."/>
            <person name="Burton J.N."/>
            <person name="Adey A."/>
            <person name="Kumar A."/>
            <person name="Qiu R."/>
            <person name="Shendure J."/>
            <person name="Hall B."/>
        </authorList>
    </citation>
    <scope>NUCLEOTIDE SEQUENCE [LARGE SCALE GENOMIC DNA]</scope>
    <source>
        <strain evidence="5">RSF 1966-606</strain>
    </source>
</reference>
<dbReference type="GO" id="GO:0043161">
    <property type="term" value="P:proteasome-mediated ubiquitin-dependent protein catabolic process"/>
    <property type="evidence" value="ECO:0007669"/>
    <property type="project" value="TreeGrafter"/>
</dbReference>
<proteinExistence type="inferred from homology"/>
<name>A0A6A4LHA6_9ERIC</name>
<dbReference type="SUPFAM" id="SSF81383">
    <property type="entry name" value="F-box domain"/>
    <property type="match status" value="1"/>
</dbReference>
<organism evidence="5 6">
    <name type="scientific">Rhododendron williamsianum</name>
    <dbReference type="NCBI Taxonomy" id="262921"/>
    <lineage>
        <taxon>Eukaryota</taxon>
        <taxon>Viridiplantae</taxon>
        <taxon>Streptophyta</taxon>
        <taxon>Embryophyta</taxon>
        <taxon>Tracheophyta</taxon>
        <taxon>Spermatophyta</taxon>
        <taxon>Magnoliopsida</taxon>
        <taxon>eudicotyledons</taxon>
        <taxon>Gunneridae</taxon>
        <taxon>Pentapetalae</taxon>
        <taxon>asterids</taxon>
        <taxon>Ericales</taxon>
        <taxon>Ericaceae</taxon>
        <taxon>Ericoideae</taxon>
        <taxon>Rhodoreae</taxon>
        <taxon>Rhododendron</taxon>
    </lineage>
</organism>
<dbReference type="Gene3D" id="2.120.10.80">
    <property type="entry name" value="Kelch-type beta propeller"/>
    <property type="match status" value="1"/>
</dbReference>
<dbReference type="GO" id="GO:0005829">
    <property type="term" value="C:cytosol"/>
    <property type="evidence" value="ECO:0007669"/>
    <property type="project" value="TreeGrafter"/>
</dbReference>
<dbReference type="Pfam" id="PF00646">
    <property type="entry name" value="F-box"/>
    <property type="match status" value="1"/>
</dbReference>
<dbReference type="InterPro" id="IPR050354">
    <property type="entry name" value="F-box/kelch-repeat_ARATH"/>
</dbReference>
<dbReference type="OrthoDB" id="1854110at2759"/>
<feature type="region of interest" description="Disordered" evidence="2">
    <location>
        <begin position="592"/>
        <end position="639"/>
    </location>
</feature>
<dbReference type="InterPro" id="IPR001810">
    <property type="entry name" value="F-box_dom"/>
</dbReference>
<keyword evidence="3" id="KW-0472">Membrane</keyword>
<feature type="compositionally biased region" description="Low complexity" evidence="2">
    <location>
        <begin position="469"/>
        <end position="485"/>
    </location>
</feature>
<evidence type="ECO:0000256" key="1">
    <source>
        <dbReference type="ARBA" id="ARBA00007727"/>
    </source>
</evidence>
<evidence type="ECO:0000256" key="2">
    <source>
        <dbReference type="SAM" id="MobiDB-lite"/>
    </source>
</evidence>
<feature type="transmembrane region" description="Helical" evidence="3">
    <location>
        <begin position="410"/>
        <end position="432"/>
    </location>
</feature>
<dbReference type="InterPro" id="IPR036047">
    <property type="entry name" value="F-box-like_dom_sf"/>
</dbReference>
<keyword evidence="3" id="KW-1133">Transmembrane helix</keyword>
<keyword evidence="6" id="KW-1185">Reference proteome</keyword>
<dbReference type="EMBL" id="QEFC01002100">
    <property type="protein sequence ID" value="KAE9454639.1"/>
    <property type="molecule type" value="Genomic_DNA"/>
</dbReference>
<dbReference type="Pfam" id="PF13839">
    <property type="entry name" value="PC-Esterase"/>
    <property type="match status" value="1"/>
</dbReference>